<dbReference type="FunCoup" id="G0VI81">
    <property type="interactions" value="165"/>
</dbReference>
<dbReference type="eggNOG" id="ENOG502QTS9">
    <property type="taxonomic scope" value="Eukaryota"/>
</dbReference>
<dbReference type="CDD" id="cd00165">
    <property type="entry name" value="S4"/>
    <property type="match status" value="1"/>
</dbReference>
<keyword evidence="6" id="KW-0496">Mitochondrion</keyword>
<dbReference type="EMBL" id="HE576758">
    <property type="protein sequence ID" value="CCC71116.1"/>
    <property type="molecule type" value="Genomic_DNA"/>
</dbReference>
<accession>G0VI81</accession>
<keyword evidence="4 10" id="KW-0694">RNA-binding</keyword>
<dbReference type="PROSITE" id="PS50889">
    <property type="entry name" value="S4"/>
    <property type="match status" value="1"/>
</dbReference>
<comment type="function">
    <text evidence="8">Component of the mitochondrial ribosome (mitoribosome), a dedicated translation machinery responsible for the synthesis of mitochondrial genome-encoded proteins, including at least some of the essential transmembrane subunits of the mitochondrial respiratory chain. The mitoribosomes are attached to the mitochondrial inner membrane and translation products are cotranslationally integrated into the membrane.</text>
</comment>
<gene>
    <name evidence="12" type="primary">NCAS0G02290</name>
    <name evidence="12" type="ordered locus">NCAS_0G02290</name>
</gene>
<comment type="subcellular location">
    <subcellularLocation>
        <location evidence="1">Mitochondrion</location>
    </subcellularLocation>
</comment>
<keyword evidence="13" id="KW-1185">Reference proteome</keyword>
<protein>
    <recommendedName>
        <fullName evidence="9">Small ribosomal subunit protein uS4m</fullName>
    </recommendedName>
</protein>
<comment type="similarity">
    <text evidence="2">Belongs to the universal ribosomal protein uS4 family.</text>
</comment>
<dbReference type="AlphaFoldDB" id="G0VI81"/>
<evidence type="ECO:0000256" key="9">
    <source>
        <dbReference type="ARBA" id="ARBA00071419"/>
    </source>
</evidence>
<dbReference type="FunFam" id="3.10.290.10:FF:000025">
    <property type="entry name" value="30S ribosomal subunit S4"/>
    <property type="match status" value="1"/>
</dbReference>
<dbReference type="SMART" id="SM00363">
    <property type="entry name" value="S4"/>
    <property type="match status" value="1"/>
</dbReference>
<dbReference type="GO" id="GO:0003735">
    <property type="term" value="F:structural constituent of ribosome"/>
    <property type="evidence" value="ECO:0007669"/>
    <property type="project" value="EnsemblFungi"/>
</dbReference>
<proteinExistence type="inferred from homology"/>
<evidence type="ECO:0000256" key="3">
    <source>
        <dbReference type="ARBA" id="ARBA00022730"/>
    </source>
</evidence>
<dbReference type="InterPro" id="IPR022801">
    <property type="entry name" value="Ribosomal_uS4"/>
</dbReference>
<dbReference type="InterPro" id="IPR018079">
    <property type="entry name" value="Ribosomal_uS4_CS"/>
</dbReference>
<dbReference type="HOGENOM" id="CLU_026386_0_0_1"/>
<keyword evidence="5" id="KW-0689">Ribosomal protein</keyword>
<evidence type="ECO:0000259" key="11">
    <source>
        <dbReference type="SMART" id="SM00363"/>
    </source>
</evidence>
<evidence type="ECO:0000256" key="8">
    <source>
        <dbReference type="ARBA" id="ARBA00037226"/>
    </source>
</evidence>
<dbReference type="STRING" id="1064592.G0VI81"/>
<evidence type="ECO:0000313" key="12">
    <source>
        <dbReference type="EMBL" id="CCC71116.1"/>
    </source>
</evidence>
<dbReference type="RefSeq" id="XP_003677468.1">
    <property type="nucleotide sequence ID" value="XM_003677420.1"/>
</dbReference>
<keyword evidence="3 10" id="KW-0699">rRNA-binding</keyword>
<dbReference type="InterPro" id="IPR002942">
    <property type="entry name" value="S4_RNA-bd"/>
</dbReference>
<evidence type="ECO:0000313" key="13">
    <source>
        <dbReference type="Proteomes" id="UP000001640"/>
    </source>
</evidence>
<dbReference type="InParanoid" id="G0VI81"/>
<feature type="domain" description="RNA-binding S4" evidence="11">
    <location>
        <begin position="107"/>
        <end position="167"/>
    </location>
</feature>
<dbReference type="InterPro" id="IPR036986">
    <property type="entry name" value="S4_RNA-bd_sf"/>
</dbReference>
<evidence type="ECO:0000256" key="7">
    <source>
        <dbReference type="ARBA" id="ARBA00023274"/>
    </source>
</evidence>
<dbReference type="KEGG" id="ncs:NCAS_0G02290"/>
<evidence type="ECO:0000256" key="5">
    <source>
        <dbReference type="ARBA" id="ARBA00022980"/>
    </source>
</evidence>
<dbReference type="GO" id="GO:0042274">
    <property type="term" value="P:ribosomal small subunit biogenesis"/>
    <property type="evidence" value="ECO:0007669"/>
    <property type="project" value="TreeGrafter"/>
</dbReference>
<dbReference type="SUPFAM" id="SSF55174">
    <property type="entry name" value="Alpha-L RNA-binding motif"/>
    <property type="match status" value="1"/>
</dbReference>
<dbReference type="PROSITE" id="PS00632">
    <property type="entry name" value="RIBOSOMAL_S4"/>
    <property type="match status" value="1"/>
</dbReference>
<dbReference type="OrthoDB" id="3356781at2759"/>
<dbReference type="GO" id="GO:0005763">
    <property type="term" value="C:mitochondrial small ribosomal subunit"/>
    <property type="evidence" value="ECO:0007669"/>
    <property type="project" value="EnsemblFungi"/>
</dbReference>
<evidence type="ECO:0000256" key="1">
    <source>
        <dbReference type="ARBA" id="ARBA00004173"/>
    </source>
</evidence>
<dbReference type="Pfam" id="PF01479">
    <property type="entry name" value="S4"/>
    <property type="match status" value="1"/>
</dbReference>
<evidence type="ECO:0000256" key="10">
    <source>
        <dbReference type="PROSITE-ProRule" id="PRU00182"/>
    </source>
</evidence>
<dbReference type="PANTHER" id="PTHR11831">
    <property type="entry name" value="30S 40S RIBOSOMAL PROTEIN"/>
    <property type="match status" value="1"/>
</dbReference>
<dbReference type="GO" id="GO:0019843">
    <property type="term" value="F:rRNA binding"/>
    <property type="evidence" value="ECO:0007669"/>
    <property type="project" value="UniProtKB-KW"/>
</dbReference>
<keyword evidence="7" id="KW-0687">Ribonucleoprotein</keyword>
<organism evidence="12 13">
    <name type="scientific">Naumovozyma castellii</name>
    <name type="common">Yeast</name>
    <name type="synonym">Saccharomyces castellii</name>
    <dbReference type="NCBI Taxonomy" id="27288"/>
    <lineage>
        <taxon>Eukaryota</taxon>
        <taxon>Fungi</taxon>
        <taxon>Dikarya</taxon>
        <taxon>Ascomycota</taxon>
        <taxon>Saccharomycotina</taxon>
        <taxon>Saccharomycetes</taxon>
        <taxon>Saccharomycetales</taxon>
        <taxon>Saccharomycetaceae</taxon>
        <taxon>Naumovozyma</taxon>
    </lineage>
</organism>
<evidence type="ECO:0000256" key="4">
    <source>
        <dbReference type="ARBA" id="ARBA00022884"/>
    </source>
</evidence>
<dbReference type="OMA" id="GDMFQVE"/>
<dbReference type="Proteomes" id="UP000001640">
    <property type="component" value="Chromosome 7"/>
</dbReference>
<evidence type="ECO:0000256" key="2">
    <source>
        <dbReference type="ARBA" id="ARBA00007465"/>
    </source>
</evidence>
<name>G0VI81_NAUCA</name>
<sequence length="484" mass="56258">MPRKATLLNSLSRGRIRTSYNKYNFFNLYKKSKVDFKSKTLFQQKWTAKQETRAYHGEHITEGRWQQFFDPKLASVAQLDASLRRSASSKPLSPTPFLLQTYAVLEKRLDFALFRAMFASSVRQARQFILHGYVKVNGVVIKHPGMTLKPGDLFSVKPAKVLQAMGAKKLSLLEALKVDKKQVVLWNKYVKEAKENSREVWNKKMEKFKDLDENDPKKIKFMEFLKMYNKSLESAQYNDLKNCSPEYFLNGIISIIAKEGSNTLSAKNFESIVEKDIKLSQEVFKCYQDLLKLDELAYEQLKEKKPAELKELAHKLMSPSKNNKEALSESSKKSIRTALHQLSTLTKQYETAIIEHYKTIKASENTSTIPFDPQWAQRLQYHDAIKIEELQEDEKKAQQAINLPWQRHVFGRQEPSKPYFTPWKPRPFLAPLAILPHHLEISFKTCNAVYLRDPVARPGHSEVISPFDIPIHERAYMYYIRKGK</sequence>
<dbReference type="Gene3D" id="3.10.290.10">
    <property type="entry name" value="RNA-binding S4 domain"/>
    <property type="match status" value="1"/>
</dbReference>
<reference key="2">
    <citation type="submission" date="2011-08" db="EMBL/GenBank/DDBJ databases">
        <title>Genome sequence of Naumovozyma castellii.</title>
        <authorList>
            <person name="Gordon J.L."/>
            <person name="Armisen D."/>
            <person name="Proux-Wera E."/>
            <person name="OhEigeartaigh S.S."/>
            <person name="Byrne K.P."/>
            <person name="Wolfe K.H."/>
        </authorList>
    </citation>
    <scope>NUCLEOTIDE SEQUENCE</scope>
    <source>
        <strain>Type strain:CBS 4309</strain>
    </source>
</reference>
<dbReference type="GeneID" id="96904781"/>
<dbReference type="PANTHER" id="PTHR11831:SF4">
    <property type="entry name" value="SMALL RIBOSOMAL SUBUNIT PROTEIN US4M"/>
    <property type="match status" value="1"/>
</dbReference>
<evidence type="ECO:0000256" key="6">
    <source>
        <dbReference type="ARBA" id="ARBA00023128"/>
    </source>
</evidence>
<reference evidence="12 13" key="1">
    <citation type="journal article" date="2011" name="Proc. Natl. Acad. Sci. U.S.A.">
        <title>Evolutionary erosion of yeast sex chromosomes by mating-type switching accidents.</title>
        <authorList>
            <person name="Gordon J.L."/>
            <person name="Armisen D."/>
            <person name="Proux-Wera E."/>
            <person name="Oheigeartaigh S.S."/>
            <person name="Byrne K.P."/>
            <person name="Wolfe K.H."/>
        </authorList>
    </citation>
    <scope>NUCLEOTIDE SEQUENCE [LARGE SCALE GENOMIC DNA]</scope>
    <source>
        <strain evidence="13">ATCC 76901 / BCRC 22586 / CBS 4309 / NBRC 1992 / NRRL Y-12630</strain>
    </source>
</reference>